<dbReference type="PANTHER" id="PTHR43685">
    <property type="entry name" value="GLYCOSYLTRANSFERASE"/>
    <property type="match status" value="1"/>
</dbReference>
<organism evidence="2 3">
    <name type="scientific">Kineosporia mesophila</name>
    <dbReference type="NCBI Taxonomy" id="566012"/>
    <lineage>
        <taxon>Bacteria</taxon>
        <taxon>Bacillati</taxon>
        <taxon>Actinomycetota</taxon>
        <taxon>Actinomycetes</taxon>
        <taxon>Kineosporiales</taxon>
        <taxon>Kineosporiaceae</taxon>
        <taxon>Kineosporia</taxon>
    </lineage>
</organism>
<proteinExistence type="predicted"/>
<dbReference type="Proteomes" id="UP001501074">
    <property type="component" value="Unassembled WGS sequence"/>
</dbReference>
<dbReference type="PANTHER" id="PTHR43685:SF12">
    <property type="entry name" value="GLYCOSYL TRANSFERASE FAMILY 2"/>
    <property type="match status" value="1"/>
</dbReference>
<evidence type="ECO:0000259" key="1">
    <source>
        <dbReference type="Pfam" id="PF00535"/>
    </source>
</evidence>
<dbReference type="InterPro" id="IPR029044">
    <property type="entry name" value="Nucleotide-diphossugar_trans"/>
</dbReference>
<name>A0ABP7AGX5_9ACTN</name>
<feature type="domain" description="Glycosyltransferase 2-like" evidence="1">
    <location>
        <begin position="5"/>
        <end position="163"/>
    </location>
</feature>
<evidence type="ECO:0000313" key="3">
    <source>
        <dbReference type="Proteomes" id="UP001501074"/>
    </source>
</evidence>
<protein>
    <recommendedName>
        <fullName evidence="1">Glycosyltransferase 2-like domain-containing protein</fullName>
    </recommendedName>
</protein>
<dbReference type="SUPFAM" id="SSF53448">
    <property type="entry name" value="Nucleotide-diphospho-sugar transferases"/>
    <property type="match status" value="1"/>
</dbReference>
<gene>
    <name evidence="2" type="ORF">GCM10022223_57780</name>
</gene>
<dbReference type="RefSeq" id="WP_231483997.1">
    <property type="nucleotide sequence ID" value="NZ_BAAAZO010000011.1"/>
</dbReference>
<dbReference type="EMBL" id="BAAAZO010000011">
    <property type="protein sequence ID" value="GAA3632098.1"/>
    <property type="molecule type" value="Genomic_DNA"/>
</dbReference>
<dbReference type="Gene3D" id="3.90.550.10">
    <property type="entry name" value="Spore Coat Polysaccharide Biosynthesis Protein SpsA, Chain A"/>
    <property type="match status" value="1"/>
</dbReference>
<comment type="caution">
    <text evidence="2">The sequence shown here is derived from an EMBL/GenBank/DDBJ whole genome shotgun (WGS) entry which is preliminary data.</text>
</comment>
<dbReference type="Pfam" id="PF00535">
    <property type="entry name" value="Glycos_transf_2"/>
    <property type="match status" value="1"/>
</dbReference>
<sequence>MPSVSVVIACRNAADTLGIQLEALSRQRYTGDWDVIISDNGSTDHTRVVAQRYESVLNLQIIDSSDRPGAGHARNVAAHASKADFLAFCDADDEVADDWLIQMMAALERNPFVAGRFESRKLNSERVWRSRPLQQNTGLQESPFGPGLPHAGAGNMGIKRETFLTVGGFDQAVGTLEDTDLCWRVQLSGTPLIFGPDVVMHVRLRTSFSKMWRQGWSYGHAAALLERRYGNKPIASVTAVTTSIAVIKASQVAESHQPSSPVASALKLMRENPTPGALLWAVGWHVGHRAYQDDALPPLPALPATASPSDNRLRQAG</sequence>
<evidence type="ECO:0000313" key="2">
    <source>
        <dbReference type="EMBL" id="GAA3632098.1"/>
    </source>
</evidence>
<dbReference type="InterPro" id="IPR050834">
    <property type="entry name" value="Glycosyltransf_2"/>
</dbReference>
<keyword evidence="3" id="KW-1185">Reference proteome</keyword>
<dbReference type="InterPro" id="IPR001173">
    <property type="entry name" value="Glyco_trans_2-like"/>
</dbReference>
<reference evidence="3" key="1">
    <citation type="journal article" date="2019" name="Int. J. Syst. Evol. Microbiol.">
        <title>The Global Catalogue of Microorganisms (GCM) 10K type strain sequencing project: providing services to taxonomists for standard genome sequencing and annotation.</title>
        <authorList>
            <consortium name="The Broad Institute Genomics Platform"/>
            <consortium name="The Broad Institute Genome Sequencing Center for Infectious Disease"/>
            <person name="Wu L."/>
            <person name="Ma J."/>
        </authorList>
    </citation>
    <scope>NUCLEOTIDE SEQUENCE [LARGE SCALE GENOMIC DNA]</scope>
    <source>
        <strain evidence="3">JCM 16902</strain>
    </source>
</reference>
<accession>A0ABP7AGX5</accession>